<dbReference type="RefSeq" id="WP_188551213.1">
    <property type="nucleotide sequence ID" value="NZ_BMFY01000011.1"/>
</dbReference>
<evidence type="ECO:0000256" key="1">
    <source>
        <dbReference type="ARBA" id="ARBA00022490"/>
    </source>
</evidence>
<gene>
    <name evidence="8 12" type="primary">valS</name>
    <name evidence="12" type="ORF">GCM10011333_24840</name>
</gene>
<keyword evidence="1 8" id="KW-0963">Cytoplasm</keyword>
<comment type="function">
    <text evidence="8">Catalyzes the attachment of valine to tRNA(Val). As ValRS can inadvertently accommodate and process structurally similar amino acids such as threonine, to avoid such errors, it has a 'posttransfer' editing activity that hydrolyzes mischarged Thr-tRNA(Val) in a tRNA-dependent manner.</text>
</comment>
<evidence type="ECO:0000259" key="10">
    <source>
        <dbReference type="Pfam" id="PF00133"/>
    </source>
</evidence>
<keyword evidence="4 8" id="KW-0067">ATP-binding</keyword>
<keyword evidence="13" id="KW-1185">Reference proteome</keyword>
<dbReference type="InterPro" id="IPR002300">
    <property type="entry name" value="aa-tRNA-synth_Ia"/>
</dbReference>
<feature type="binding site" evidence="8">
    <location>
        <position position="622"/>
    </location>
    <ligand>
        <name>ATP</name>
        <dbReference type="ChEBI" id="CHEBI:30616"/>
    </ligand>
</feature>
<keyword evidence="6 8" id="KW-0030">Aminoacyl-tRNA synthetase</keyword>
<feature type="domain" description="Aminoacyl-tRNA synthetase class Ia" evidence="10">
    <location>
        <begin position="48"/>
        <end position="135"/>
    </location>
</feature>
<dbReference type="GO" id="GO:0004832">
    <property type="term" value="F:valine-tRNA ligase activity"/>
    <property type="evidence" value="ECO:0007669"/>
    <property type="project" value="UniProtKB-UniRule"/>
</dbReference>
<dbReference type="InterPro" id="IPR048044">
    <property type="entry name" value="Valyl-tRNA_ligase_actino"/>
</dbReference>
<dbReference type="Gene3D" id="1.10.730.10">
    <property type="entry name" value="Isoleucyl-tRNA Synthetase, Domain 1"/>
    <property type="match status" value="1"/>
</dbReference>
<dbReference type="PANTHER" id="PTHR11946">
    <property type="entry name" value="VALYL-TRNA SYNTHETASES"/>
    <property type="match status" value="1"/>
</dbReference>
<protein>
    <recommendedName>
        <fullName evidence="8">Valine--tRNA ligase</fullName>
        <ecNumber evidence="8">6.1.1.9</ecNumber>
    </recommendedName>
    <alternativeName>
        <fullName evidence="8">Valyl-tRNA synthetase</fullName>
        <shortName evidence="8">ValRS</shortName>
    </alternativeName>
</protein>
<comment type="catalytic activity">
    <reaction evidence="7 8">
        <text>tRNA(Val) + L-valine + ATP = L-valyl-tRNA(Val) + AMP + diphosphate</text>
        <dbReference type="Rhea" id="RHEA:10704"/>
        <dbReference type="Rhea" id="RHEA-COMP:9672"/>
        <dbReference type="Rhea" id="RHEA-COMP:9708"/>
        <dbReference type="ChEBI" id="CHEBI:30616"/>
        <dbReference type="ChEBI" id="CHEBI:33019"/>
        <dbReference type="ChEBI" id="CHEBI:57762"/>
        <dbReference type="ChEBI" id="CHEBI:78442"/>
        <dbReference type="ChEBI" id="CHEBI:78537"/>
        <dbReference type="ChEBI" id="CHEBI:456215"/>
        <dbReference type="EC" id="6.1.1.9"/>
    </reaction>
</comment>
<reference evidence="12" key="1">
    <citation type="journal article" date="2014" name="Int. J. Syst. Evol. Microbiol.">
        <title>Complete genome sequence of Corynebacterium casei LMG S-19264T (=DSM 44701T), isolated from a smear-ripened cheese.</title>
        <authorList>
            <consortium name="US DOE Joint Genome Institute (JGI-PGF)"/>
            <person name="Walter F."/>
            <person name="Albersmeier A."/>
            <person name="Kalinowski J."/>
            <person name="Ruckert C."/>
        </authorList>
    </citation>
    <scope>NUCLEOTIDE SEQUENCE</scope>
    <source>
        <strain evidence="12">CGMCC 1.12785</strain>
    </source>
</reference>
<dbReference type="PROSITE" id="PS00178">
    <property type="entry name" value="AA_TRNA_LIGASE_I"/>
    <property type="match status" value="1"/>
</dbReference>
<feature type="region of interest" description="Disordered" evidence="9">
    <location>
        <begin position="1"/>
        <end position="38"/>
    </location>
</feature>
<dbReference type="CDD" id="cd07962">
    <property type="entry name" value="Anticodon_Ia_Val"/>
    <property type="match status" value="1"/>
</dbReference>
<evidence type="ECO:0000256" key="3">
    <source>
        <dbReference type="ARBA" id="ARBA00022741"/>
    </source>
</evidence>
<dbReference type="SUPFAM" id="SSF52374">
    <property type="entry name" value="Nucleotidylyl transferase"/>
    <property type="match status" value="1"/>
</dbReference>
<evidence type="ECO:0000256" key="5">
    <source>
        <dbReference type="ARBA" id="ARBA00022917"/>
    </source>
</evidence>
<dbReference type="NCBIfam" id="NF000540">
    <property type="entry name" value="alt_ValS"/>
    <property type="match status" value="1"/>
</dbReference>
<dbReference type="InterPro" id="IPR009080">
    <property type="entry name" value="tRNAsynth_Ia_anticodon-bd"/>
</dbReference>
<dbReference type="InterPro" id="IPR009008">
    <property type="entry name" value="Val/Leu/Ile-tRNA-synth_edit"/>
</dbReference>
<feature type="domain" description="Aminoacyl-tRNA synthetase class Ia" evidence="10">
    <location>
        <begin position="158"/>
        <end position="660"/>
    </location>
</feature>
<dbReference type="GO" id="GO:0006438">
    <property type="term" value="P:valyl-tRNA aminoacylation"/>
    <property type="evidence" value="ECO:0007669"/>
    <property type="project" value="UniProtKB-UniRule"/>
</dbReference>
<dbReference type="InterPro" id="IPR014729">
    <property type="entry name" value="Rossmann-like_a/b/a_fold"/>
</dbReference>
<feature type="short sequence motif" description="'HIGH' region" evidence="8">
    <location>
        <begin position="81"/>
        <end position="91"/>
    </location>
</feature>
<evidence type="ECO:0000256" key="7">
    <source>
        <dbReference type="ARBA" id="ARBA00047552"/>
    </source>
</evidence>
<dbReference type="InterPro" id="IPR002303">
    <property type="entry name" value="Valyl-tRNA_ligase"/>
</dbReference>
<dbReference type="EC" id="6.1.1.9" evidence="8"/>
<organism evidence="12 13">
    <name type="scientific">Sediminivirga luteola</name>
    <dbReference type="NCBI Taxonomy" id="1774748"/>
    <lineage>
        <taxon>Bacteria</taxon>
        <taxon>Bacillati</taxon>
        <taxon>Actinomycetota</taxon>
        <taxon>Actinomycetes</taxon>
        <taxon>Micrococcales</taxon>
        <taxon>Brevibacteriaceae</taxon>
        <taxon>Sediminivirga</taxon>
    </lineage>
</organism>
<dbReference type="InterPro" id="IPR022874">
    <property type="entry name" value="Valine-tRNA_ligase_type_2"/>
</dbReference>
<dbReference type="AlphaFoldDB" id="A0A8J2TZQ2"/>
<feature type="domain" description="Methionyl/Valyl/Leucyl/Isoleucyl-tRNA synthetase anticodon-binding" evidence="11">
    <location>
        <begin position="704"/>
        <end position="846"/>
    </location>
</feature>
<dbReference type="InterPro" id="IPR013155">
    <property type="entry name" value="M/V/L/I-tRNA-synth_anticd-bd"/>
</dbReference>
<dbReference type="InterPro" id="IPR001412">
    <property type="entry name" value="aa-tRNA-synth_I_CS"/>
</dbReference>
<dbReference type="Pfam" id="PF00133">
    <property type="entry name" value="tRNA-synt_1"/>
    <property type="match status" value="2"/>
</dbReference>
<dbReference type="GO" id="GO:0002161">
    <property type="term" value="F:aminoacyl-tRNA deacylase activity"/>
    <property type="evidence" value="ECO:0007669"/>
    <property type="project" value="InterPro"/>
</dbReference>
<name>A0A8J2TZQ2_9MICO</name>
<evidence type="ECO:0000259" key="11">
    <source>
        <dbReference type="Pfam" id="PF08264"/>
    </source>
</evidence>
<evidence type="ECO:0000256" key="9">
    <source>
        <dbReference type="SAM" id="MobiDB-lite"/>
    </source>
</evidence>
<keyword evidence="5 8" id="KW-0648">Protein biosynthesis</keyword>
<dbReference type="GO" id="GO:0005524">
    <property type="term" value="F:ATP binding"/>
    <property type="evidence" value="ECO:0007669"/>
    <property type="project" value="UniProtKB-UniRule"/>
</dbReference>
<dbReference type="GO" id="GO:0005829">
    <property type="term" value="C:cytosol"/>
    <property type="evidence" value="ECO:0007669"/>
    <property type="project" value="TreeGrafter"/>
</dbReference>
<comment type="subunit">
    <text evidence="8">Monomer.</text>
</comment>
<dbReference type="PRINTS" id="PR00986">
    <property type="entry name" value="TRNASYNTHVAL"/>
</dbReference>
<dbReference type="HAMAP" id="MF_02005">
    <property type="entry name" value="Val_tRNA_synth_type2"/>
    <property type="match status" value="1"/>
</dbReference>
<comment type="subcellular location">
    <subcellularLocation>
        <location evidence="8">Cytoplasm</location>
    </subcellularLocation>
</comment>
<dbReference type="NCBIfam" id="NF009687">
    <property type="entry name" value="PRK13208.1"/>
    <property type="match status" value="1"/>
</dbReference>
<evidence type="ECO:0000256" key="2">
    <source>
        <dbReference type="ARBA" id="ARBA00022598"/>
    </source>
</evidence>
<reference evidence="12" key="2">
    <citation type="submission" date="2020-09" db="EMBL/GenBank/DDBJ databases">
        <authorList>
            <person name="Sun Q."/>
            <person name="Zhou Y."/>
        </authorList>
    </citation>
    <scope>NUCLEOTIDE SEQUENCE</scope>
    <source>
        <strain evidence="12">CGMCC 1.12785</strain>
    </source>
</reference>
<evidence type="ECO:0000256" key="4">
    <source>
        <dbReference type="ARBA" id="ARBA00022840"/>
    </source>
</evidence>
<dbReference type="Gene3D" id="3.40.50.620">
    <property type="entry name" value="HUPs"/>
    <property type="match status" value="2"/>
</dbReference>
<accession>A0A8J2TZQ2</accession>
<comment type="caution">
    <text evidence="12">The sequence shown here is derived from an EMBL/GenBank/DDBJ whole genome shotgun (WGS) entry which is preliminary data.</text>
</comment>
<proteinExistence type="inferred from homology"/>
<feature type="compositionally biased region" description="Low complexity" evidence="9">
    <location>
        <begin position="8"/>
        <end position="21"/>
    </location>
</feature>
<evidence type="ECO:0000313" key="12">
    <source>
        <dbReference type="EMBL" id="GGA20776.1"/>
    </source>
</evidence>
<evidence type="ECO:0000256" key="6">
    <source>
        <dbReference type="ARBA" id="ARBA00023146"/>
    </source>
</evidence>
<dbReference type="InterPro" id="IPR033705">
    <property type="entry name" value="Anticodon_Ia_Val"/>
</dbReference>
<keyword evidence="3 8" id="KW-0547">Nucleotide-binding</keyword>
<dbReference type="PANTHER" id="PTHR11946:SF93">
    <property type="entry name" value="VALINE--TRNA LIGASE, CHLOROPLASTIC_MITOCHONDRIAL 2"/>
    <property type="match status" value="1"/>
</dbReference>
<comment type="domain">
    <text evidence="8">ValRS has two distinct active sites: one for aminoacylation and one for editing. The misactivated threonine is translocated from the active site to the editing site.</text>
</comment>
<evidence type="ECO:0000313" key="13">
    <source>
        <dbReference type="Proteomes" id="UP000616114"/>
    </source>
</evidence>
<dbReference type="SUPFAM" id="SSF50677">
    <property type="entry name" value="ValRS/IleRS/LeuRS editing domain"/>
    <property type="match status" value="1"/>
</dbReference>
<sequence length="901" mass="99888">MSNPGEPAEQAEQKAQQATTAPGQAVAHPSVTLPAKAGVEGLKDKWDRHWEDERTYAFEEPAGVPAEEARAQIYSIDTPPPTASGSLHVGHVFSYTQTDVIARYQRMRGKKVFYPLGWDDNGLPTERRVQNYFGVRCDPSVPYDPDFTPPEKAPKNDRDFIPVSRQNFIELCEQLAVEDEKVFEDLFRSLGLSVDWSYTYRTVDDTSRAVSQRAFLADLAAGHAYSADAPTMWDVTYRTAVAQAELEDRERPGAYHRVAFHPADGAAPIEIETTRPELIPAVAALVAHPDDERYQPYFGTTVRSPLFGVEVEVRAHELAKPDKGTGIAMVCTFGDLTDVTWWRELDLPTRAIVGRDGRLSRETPEWIAQGADPKAVEHYAELAGKTTFSARTAIVELLRASGDLLGEPREISHPVPFYEKGDKPLEVVTSRQWYIRNGGRDAELRQKLIERGRELQWHPEFMRARYENWVEGLNGDWLVSRQRYFGVPIPLWYRLDERGEPDYDSPLVPDEAQLPVDPAADVPAGYTAEQRGEPGGFIGDPDVLDTWATSSLTPLLLGRWGRDEDFLGKVYPFDLRPQGHDIIRTWLFATVVRANSLTDAAPWRHAALSGWILDPDRKKMSKSKGNVVVPSEILAENKPGYGPDAVRYWASSAKLGADTAYDVTQMQIGRRLAMKILNASKFALGLGTHAEQVGRLDLVTEALDRALLSRLNATVEEATRHFEAYAYAQALQVTESFFWSFTDDYVELVKARAYGGAGEEAMVSAQVTLATALDALLRLFAPVLPFATEETWSWWRSGSVHRQPWPEPVAGLSGQDADAGLLDAVATALSEVRRHKTEAKVSQRSEVARLELSGPAPLLELVRAAEGDLLSAGRVAEVSYSPADAEALTVTALDLAEQPAG</sequence>
<dbReference type="Proteomes" id="UP000616114">
    <property type="component" value="Unassembled WGS sequence"/>
</dbReference>
<keyword evidence="2 8" id="KW-0436">Ligase</keyword>
<comment type="similarity">
    <text evidence="8">Belongs to the class-I aminoacyl-tRNA synthetase family. ValS type 2 subfamily.</text>
</comment>
<evidence type="ECO:0000256" key="8">
    <source>
        <dbReference type="HAMAP-Rule" id="MF_02005"/>
    </source>
</evidence>
<dbReference type="EMBL" id="BMFY01000011">
    <property type="protein sequence ID" value="GGA20776.1"/>
    <property type="molecule type" value="Genomic_DNA"/>
</dbReference>
<feature type="short sequence motif" description="'KMSKS' region" evidence="8">
    <location>
        <begin position="619"/>
        <end position="623"/>
    </location>
</feature>
<dbReference type="Pfam" id="PF08264">
    <property type="entry name" value="Anticodon_1"/>
    <property type="match status" value="1"/>
</dbReference>
<dbReference type="SUPFAM" id="SSF47323">
    <property type="entry name" value="Anticodon-binding domain of a subclass of class I aminoacyl-tRNA synthetases"/>
    <property type="match status" value="1"/>
</dbReference>
<dbReference type="Gene3D" id="3.90.740.10">
    <property type="entry name" value="Valyl/Leucyl/Isoleucyl-tRNA synthetase, editing domain"/>
    <property type="match status" value="1"/>
</dbReference>